<feature type="compositionally biased region" description="Polar residues" evidence="1">
    <location>
        <begin position="30"/>
        <end position="44"/>
    </location>
</feature>
<organism evidence="2 3">
    <name type="scientific">Setaria digitata</name>
    <dbReference type="NCBI Taxonomy" id="48799"/>
    <lineage>
        <taxon>Eukaryota</taxon>
        <taxon>Metazoa</taxon>
        <taxon>Ecdysozoa</taxon>
        <taxon>Nematoda</taxon>
        <taxon>Chromadorea</taxon>
        <taxon>Rhabditida</taxon>
        <taxon>Spirurina</taxon>
        <taxon>Spiruromorpha</taxon>
        <taxon>Filarioidea</taxon>
        <taxon>Setariidae</taxon>
        <taxon>Setaria</taxon>
    </lineage>
</organism>
<evidence type="ECO:0000313" key="3">
    <source>
        <dbReference type="WBParaSite" id="sdigi.contig27.g2144.t1"/>
    </source>
</evidence>
<name>A0A915PNB7_9BILA</name>
<proteinExistence type="predicted"/>
<dbReference type="Proteomes" id="UP000887581">
    <property type="component" value="Unplaced"/>
</dbReference>
<sequence>MTKDDIMIEWRKQRGAAASSSEIGRRPLHDNSSANNSEEYQPSSEPGELAESFYNFHSIFWTV</sequence>
<protein>
    <submittedName>
        <fullName evidence="3">Uncharacterized protein</fullName>
    </submittedName>
</protein>
<dbReference type="WBParaSite" id="sdigi.contig27.g2144.t1">
    <property type="protein sequence ID" value="sdigi.contig27.g2144.t1"/>
    <property type="gene ID" value="sdigi.contig27.g2144"/>
</dbReference>
<reference evidence="3" key="1">
    <citation type="submission" date="2022-11" db="UniProtKB">
        <authorList>
            <consortium name="WormBaseParasite"/>
        </authorList>
    </citation>
    <scope>IDENTIFICATION</scope>
</reference>
<dbReference type="AlphaFoldDB" id="A0A915PNB7"/>
<evidence type="ECO:0000313" key="2">
    <source>
        <dbReference type="Proteomes" id="UP000887581"/>
    </source>
</evidence>
<accession>A0A915PNB7</accession>
<evidence type="ECO:0000256" key="1">
    <source>
        <dbReference type="SAM" id="MobiDB-lite"/>
    </source>
</evidence>
<feature type="region of interest" description="Disordered" evidence="1">
    <location>
        <begin position="10"/>
        <end position="47"/>
    </location>
</feature>
<keyword evidence="2" id="KW-1185">Reference proteome</keyword>